<keyword evidence="2" id="KW-1185">Reference proteome</keyword>
<organism evidence="1 2">
    <name type="scientific">Williamsia serinedens</name>
    <dbReference type="NCBI Taxonomy" id="391736"/>
    <lineage>
        <taxon>Bacteria</taxon>
        <taxon>Bacillati</taxon>
        <taxon>Actinomycetota</taxon>
        <taxon>Actinomycetes</taxon>
        <taxon>Mycobacteriales</taxon>
        <taxon>Nocardiaceae</taxon>
        <taxon>Williamsia</taxon>
    </lineage>
</organism>
<evidence type="ECO:0000313" key="2">
    <source>
        <dbReference type="Proteomes" id="UP001205740"/>
    </source>
</evidence>
<gene>
    <name evidence="1" type="ORF">LX12_001679</name>
</gene>
<protein>
    <submittedName>
        <fullName evidence="1">Uncharacterized protein</fullName>
    </submittedName>
</protein>
<comment type="caution">
    <text evidence="1">The sequence shown here is derived from an EMBL/GenBank/DDBJ whole genome shotgun (WGS) entry which is preliminary data.</text>
</comment>
<evidence type="ECO:0000313" key="1">
    <source>
        <dbReference type="EMBL" id="MCP2160492.1"/>
    </source>
</evidence>
<reference evidence="1 2" key="1">
    <citation type="submission" date="2022-06" db="EMBL/GenBank/DDBJ databases">
        <title>Genomic Encyclopedia of Archaeal and Bacterial Type Strains, Phase II (KMG-II): from individual species to whole genera.</title>
        <authorList>
            <person name="Goeker M."/>
        </authorList>
    </citation>
    <scope>NUCLEOTIDE SEQUENCE [LARGE SCALE GENOMIC DNA]</scope>
    <source>
        <strain evidence="1 2">DSM 45037</strain>
    </source>
</reference>
<proteinExistence type="predicted"/>
<sequence length="128" mass="14663">MRRPSDGEIVGWTVTDRDDDLVDAVNPVGQTVAAGLEFEQAHDVLVARGLASLSDRCWALMPTPITRDTDLTRPHPDWRWRRVVLTQLDDTQVWVRPAYPSWPERFTEIPLWLPADDILRHDPPATDE</sequence>
<accession>A0ABT1H3T2</accession>
<dbReference type="EMBL" id="JAMTCG010000003">
    <property type="protein sequence ID" value="MCP2160492.1"/>
    <property type="molecule type" value="Genomic_DNA"/>
</dbReference>
<dbReference type="Proteomes" id="UP001205740">
    <property type="component" value="Unassembled WGS sequence"/>
</dbReference>
<name>A0ABT1H3T2_9NOCA</name>